<name>A0A2R6NKD2_9APHY</name>
<dbReference type="AlphaFoldDB" id="A0A2R6NKD2"/>
<dbReference type="OrthoDB" id="2803586at2759"/>
<dbReference type="Proteomes" id="UP000186601">
    <property type="component" value="Unassembled WGS sequence"/>
</dbReference>
<proteinExistence type="predicted"/>
<evidence type="ECO:0008006" key="3">
    <source>
        <dbReference type="Google" id="ProtNLM"/>
    </source>
</evidence>
<comment type="caution">
    <text evidence="1">The sequence shown here is derived from an EMBL/GenBank/DDBJ whole genome shotgun (WGS) entry which is preliminary data.</text>
</comment>
<organism evidence="1 2">
    <name type="scientific">Hermanssonia centrifuga</name>
    <dbReference type="NCBI Taxonomy" id="98765"/>
    <lineage>
        <taxon>Eukaryota</taxon>
        <taxon>Fungi</taxon>
        <taxon>Dikarya</taxon>
        <taxon>Basidiomycota</taxon>
        <taxon>Agaricomycotina</taxon>
        <taxon>Agaricomycetes</taxon>
        <taxon>Polyporales</taxon>
        <taxon>Meruliaceae</taxon>
        <taxon>Hermanssonia</taxon>
    </lineage>
</organism>
<accession>A0A2R6NKD2</accession>
<protein>
    <recommendedName>
        <fullName evidence="3">Transposase</fullName>
    </recommendedName>
</protein>
<reference evidence="1 2" key="1">
    <citation type="submission" date="2018-02" db="EMBL/GenBank/DDBJ databases">
        <title>Genome sequence of the basidiomycete white-rot fungus Phlebia centrifuga.</title>
        <authorList>
            <person name="Granchi Z."/>
            <person name="Peng M."/>
            <person name="de Vries R.P."/>
            <person name="Hilden K."/>
            <person name="Makela M.R."/>
            <person name="Grigoriev I."/>
            <person name="Riley R."/>
        </authorList>
    </citation>
    <scope>NUCLEOTIDE SEQUENCE [LARGE SCALE GENOMIC DNA]</scope>
    <source>
        <strain evidence="1 2">FBCC195</strain>
    </source>
</reference>
<evidence type="ECO:0000313" key="2">
    <source>
        <dbReference type="Proteomes" id="UP000186601"/>
    </source>
</evidence>
<evidence type="ECO:0000313" key="1">
    <source>
        <dbReference type="EMBL" id="PSR72845.1"/>
    </source>
</evidence>
<gene>
    <name evidence="1" type="ORF">PHLCEN_2v11282</name>
</gene>
<keyword evidence="2" id="KW-1185">Reference proteome</keyword>
<sequence length="811" mass="89046">MPEQVIVDNCCTVKGAILKSMPDCHISLDIFHCIARYTVVVLNGKKNPLIEAVAKDVSNALLKTRASGGNLAEYRDKYEAEAMLQMVFEKYSKIGGVWTAAAAKVSSMRHELDWIGLTYHGPHQVHADQLAHVKKGCLERRRQDIAADGSRIEGSHKAWNTLQRAHASGLEMFTALSRDFVHRRNIRIVLTTGHHRGPSTGFVSTTHGSHHTRLQNAINVVFNSLAERELSWGGNLFPLRPVLQQIDSGEAFGLVISDHSLTFGGLWQIKDEPDENQQLVDLITDPNEELDAAFVLRGIDIDPALLNQPQARVEPVPSGVPHLPLDPQSLALVLSRSSHASSSAVLQQCQSNTSASDIQVCSMGAVTTAGGLGGGKSEVPMVVDSKEQIQAVTIQDLTEDSPGVTVSPASESILVASTKRKQMAVDATAEHSSAKRSRIEIEPIASSSANRSQISDFFLNHRRPVAPISSIMPEVNKIIDNIQAKTVPSTNATALSSGQDKSGSSSHLRLLTLAAPLPPGPDIAGSELQGLSRSERLFAMHTGMHPHSLKISPSGTEFFVFMDIRFEQKWATYTMTSRKYITAADAYNIRLEKTNQDRGVAPTIKKTPRAIMDKLADIKAKCSQRILAGNYASKDSGDEAFWRKHCSIVPLGNESAKQKSGKPRKLQTCARCHKIKYTGGVGSEGNHRKLHCSDGVRTQDKLDAPPKWPQPEGIFTAGTHFHPLAFLEQLRRLYEKAVIQGDPSFDSMEAESFMEMLKARLETMELEKDGQMIKTVAFRVFPYLTMSPPLEDTVVMKDGKRYLRIDCLPAD</sequence>
<dbReference type="EMBL" id="MLYV02001132">
    <property type="protein sequence ID" value="PSR72845.1"/>
    <property type="molecule type" value="Genomic_DNA"/>
</dbReference>